<dbReference type="EMBL" id="AVFL01000036">
    <property type="protein sequence ID" value="EWY36784.1"/>
    <property type="molecule type" value="Genomic_DNA"/>
</dbReference>
<evidence type="ECO:0000313" key="2">
    <source>
        <dbReference type="Proteomes" id="UP000019486"/>
    </source>
</evidence>
<evidence type="ECO:0000313" key="1">
    <source>
        <dbReference type="EMBL" id="EWY36784.1"/>
    </source>
</evidence>
<reference evidence="1 2" key="1">
    <citation type="submission" date="2013-08" db="EMBL/GenBank/DDBJ databases">
        <title>The genome sequence of Skermanella stibiiresistens.</title>
        <authorList>
            <person name="Zhu W."/>
            <person name="Wang G."/>
        </authorList>
    </citation>
    <scope>NUCLEOTIDE SEQUENCE [LARGE SCALE GENOMIC DNA]</scope>
    <source>
        <strain evidence="1 2">SB22</strain>
    </source>
</reference>
<dbReference type="Proteomes" id="UP000019486">
    <property type="component" value="Unassembled WGS sequence"/>
</dbReference>
<organism evidence="1 2">
    <name type="scientific">Skermanella stibiiresistens SB22</name>
    <dbReference type="NCBI Taxonomy" id="1385369"/>
    <lineage>
        <taxon>Bacteria</taxon>
        <taxon>Pseudomonadati</taxon>
        <taxon>Pseudomonadota</taxon>
        <taxon>Alphaproteobacteria</taxon>
        <taxon>Rhodospirillales</taxon>
        <taxon>Azospirillaceae</taxon>
        <taxon>Skermanella</taxon>
    </lineage>
</organism>
<comment type="caution">
    <text evidence="1">The sequence shown here is derived from an EMBL/GenBank/DDBJ whole genome shotgun (WGS) entry which is preliminary data.</text>
</comment>
<proteinExistence type="predicted"/>
<sequence>MAKTLYARGSDGTVVIHDGTSAAVDNPLGNLRHLFFHSSLDYLAVVSEHTGTLACGAGSGSTSRSLFAHGRTGTPLVAGVLVPSGQPLVGTTITWMAPSPCDFRGLTLGSTDTHVVIHEIAVKAPAQTFNYRIFVFDRNFQ</sequence>
<keyword evidence="2" id="KW-1185">Reference proteome</keyword>
<dbReference type="RefSeq" id="WP_037460076.1">
    <property type="nucleotide sequence ID" value="NZ_AVFL01000036.1"/>
</dbReference>
<dbReference type="STRING" id="1385369.N825_25455"/>
<dbReference type="AlphaFoldDB" id="W9GSQ3"/>
<gene>
    <name evidence="1" type="ORF">N825_25455</name>
</gene>
<dbReference type="OrthoDB" id="10016437at2"/>
<name>W9GSQ3_9PROT</name>
<protein>
    <submittedName>
        <fullName evidence="1">Uncharacterized protein</fullName>
    </submittedName>
</protein>
<accession>W9GSQ3</accession>